<keyword evidence="1" id="KW-0812">Transmembrane</keyword>
<gene>
    <name evidence="2" type="ORF">SAMN05660472_02527</name>
</gene>
<evidence type="ECO:0000313" key="3">
    <source>
        <dbReference type="Proteomes" id="UP000198718"/>
    </source>
</evidence>
<organism evidence="2 3">
    <name type="scientific">Natronincola ferrireducens</name>
    <dbReference type="NCBI Taxonomy" id="393762"/>
    <lineage>
        <taxon>Bacteria</taxon>
        <taxon>Bacillati</taxon>
        <taxon>Bacillota</taxon>
        <taxon>Clostridia</taxon>
        <taxon>Peptostreptococcales</taxon>
        <taxon>Natronincolaceae</taxon>
        <taxon>Natronincola</taxon>
    </lineage>
</organism>
<proteinExistence type="predicted"/>
<evidence type="ECO:0000256" key="1">
    <source>
        <dbReference type="SAM" id="Phobius"/>
    </source>
</evidence>
<dbReference type="RefSeq" id="WP_090554096.1">
    <property type="nucleotide sequence ID" value="NZ_FNFP01000007.1"/>
</dbReference>
<accession>A0A1G9GZF4</accession>
<dbReference type="Proteomes" id="UP000198718">
    <property type="component" value="Unassembled WGS sequence"/>
</dbReference>
<protein>
    <submittedName>
        <fullName evidence="2">Uncharacterized protein</fullName>
    </submittedName>
</protein>
<keyword evidence="3" id="KW-1185">Reference proteome</keyword>
<feature type="transmembrane region" description="Helical" evidence="1">
    <location>
        <begin position="40"/>
        <end position="61"/>
    </location>
</feature>
<keyword evidence="1" id="KW-1133">Transmembrane helix</keyword>
<dbReference type="AlphaFoldDB" id="A0A1G9GZF4"/>
<keyword evidence="1" id="KW-0472">Membrane</keyword>
<dbReference type="OrthoDB" id="1730344at2"/>
<evidence type="ECO:0000313" key="2">
    <source>
        <dbReference type="EMBL" id="SDL05663.1"/>
    </source>
</evidence>
<name>A0A1G9GZF4_9FIRM</name>
<reference evidence="2 3" key="1">
    <citation type="submission" date="2016-10" db="EMBL/GenBank/DDBJ databases">
        <authorList>
            <person name="de Groot N.N."/>
        </authorList>
    </citation>
    <scope>NUCLEOTIDE SEQUENCE [LARGE SCALE GENOMIC DNA]</scope>
    <source>
        <strain evidence="2 3">DSM 18346</strain>
    </source>
</reference>
<dbReference type="EMBL" id="FNFP01000007">
    <property type="protein sequence ID" value="SDL05663.1"/>
    <property type="molecule type" value="Genomic_DNA"/>
</dbReference>
<feature type="transmembrane region" description="Helical" evidence="1">
    <location>
        <begin position="67"/>
        <end position="88"/>
    </location>
</feature>
<sequence>MKEDNSFHKDMEDLNEWQQNQYNPGHYIGTGRVQRPILNLAKYPVLLIISGLVGLIVPIMLLLLTDIAITELLFLFFPPSIFLIGGILRLRRK</sequence>